<feature type="compositionally biased region" description="Polar residues" evidence="2">
    <location>
        <begin position="904"/>
        <end position="913"/>
    </location>
</feature>
<feature type="compositionally biased region" description="Polar residues" evidence="2">
    <location>
        <begin position="515"/>
        <end position="527"/>
    </location>
</feature>
<feature type="region of interest" description="Disordered" evidence="2">
    <location>
        <begin position="885"/>
        <end position="913"/>
    </location>
</feature>
<feature type="compositionally biased region" description="Basic and acidic residues" evidence="2">
    <location>
        <begin position="528"/>
        <end position="551"/>
    </location>
</feature>
<feature type="region of interest" description="Disordered" evidence="2">
    <location>
        <begin position="366"/>
        <end position="403"/>
    </location>
</feature>
<gene>
    <name evidence="4" type="ORF">LTR16_002837</name>
</gene>
<sequence>MPRRSLSNRKRRRASEQEYTIKGILEKKTIDGTVSYLLDWDNHPVTGESYEPSWEPYWNVGKPLIDDWKKEQESTQDDHSPKSSVTPKRPVNKKSRRFVDSSSPVVTTSPHVQKPEDSDSSDISEPDSTLFVQDKESTSSVEESTHKLLGVVTSVPGSQFNPASYERIDSSHPAISSSSQAQPEASSTQAFRPFNNVAVSETANLVQIDEENTIAYSSGQPSFTQPTVVDRIIPDSQGLTGDSSLVLSTQSNEGNHHELENGTQATDAVESSAPPQDVHTRVDTNNHDGGVSSWDLVRSANAIHLNVVQHDTHLEAPEADDIVQATEAKDVAQPAGTVESGVPQHDYYRTTATEDGALDLPPIDVLNNRAEEPPSTTVVEEKVSHSEGSHVDTTDRSETFEGLPRVEFQVAEELRVSQEPHTSNTQQDQAPQVEAEVPTSRKAEVEEEAPRSQSRSERSREQPASATLEEASNLDAPDDSQTSTANLQEKPEREEIAPSAQLPSGNGEKVAAVELQSTSSVLHSSEQTPEKEQLPAKETSKRLGLDEREANRPLTPRSRQGNDLDCGEEPQSHFGLVSQSTGSEDPGFQTQTSFVSFGDSERLPSSVSEEVPQRRTADDGEPQDLQFQAPIIDQDEDTRSTGVGSQPRTTSASDYQPSDAALSITARDVTLAGDFQPTQRTDQATNTSSRDKDQEVSTTQSESDGGANIVRSDDTRDRPETDRGGVEGTALDVPSKSVVQQDSYDSSVADEGGASSRLPSTDAHVDLAGTEASKTASGALEHQSLSKLSDPRQVSAQILQYLPTMEIATSGSLVVSQDSSESPITLPPTQHPETFILGAPCRLQVPSDLPSTPSAGFSSLQQPASVVSDISVAEREPLASMRMQVAKGAPTSRSPSVIPGRTSGRASSRLSTRTQKSEKAEFIVAIDLKGKTRDQYRATVALKEKDIARLTGDSQIHEIERLLERLHNVVTNVDLESGPTQMDPFMQANWHLESSRKFRFLLDLFEHLRTSDKHVVVFARPGPLMDFLENFLSQKSITYARPDALRSENYPESSLTVTIAPTSGEVSDVVIRRADLVVALDNTIDVTKRTVVNTRRNILKVGQLAPVISLVVLYSPEHIERCLPASLVGSERLMVLHSAVKKFRTDAGTLPFGSLTVEKVAAQVAKLLVEDVVAWSLPAVDDSRVLQFIDKELSSVELANTTEHVESAVSDAHKTVAQKRPMQFDDGNPADSKRIKATPVPDADMSEPAVTPTTDLATTPATINPPDLELTRISDSVIESISQASRPPPSVNVFDHHQLSRSIDDIDRPQLVPPHIDASEHQELVNELAAVRKQHAHEKALFRQSLGKATARSR</sequence>
<feature type="compositionally biased region" description="Polar residues" evidence="2">
    <location>
        <begin position="676"/>
        <end position="688"/>
    </location>
</feature>
<evidence type="ECO:0000256" key="1">
    <source>
        <dbReference type="ARBA" id="ARBA00011353"/>
    </source>
</evidence>
<feature type="compositionally biased region" description="Polar residues" evidence="2">
    <location>
        <begin position="640"/>
        <end position="656"/>
    </location>
</feature>
<dbReference type="InterPro" id="IPR038609">
    <property type="entry name" value="HDA1_su2/3_sf"/>
</dbReference>
<feature type="compositionally biased region" description="Basic and acidic residues" evidence="2">
    <location>
        <begin position="68"/>
        <end position="81"/>
    </location>
</feature>
<accession>A0ABR0M9Q9</accession>
<dbReference type="Proteomes" id="UP001357485">
    <property type="component" value="Unassembled WGS sequence"/>
</dbReference>
<dbReference type="InterPro" id="IPR016197">
    <property type="entry name" value="Chromo-like_dom_sf"/>
</dbReference>
<feature type="region of interest" description="Disordered" evidence="2">
    <location>
        <begin position="1222"/>
        <end position="1261"/>
    </location>
</feature>
<feature type="domain" description="Chromo" evidence="3">
    <location>
        <begin position="19"/>
        <end position="60"/>
    </location>
</feature>
<organism evidence="4 5">
    <name type="scientific">Cryomyces antarcticus</name>
    <dbReference type="NCBI Taxonomy" id="329879"/>
    <lineage>
        <taxon>Eukaryota</taxon>
        <taxon>Fungi</taxon>
        <taxon>Dikarya</taxon>
        <taxon>Ascomycota</taxon>
        <taxon>Pezizomycotina</taxon>
        <taxon>Dothideomycetes</taxon>
        <taxon>Dothideomycetes incertae sedis</taxon>
        <taxon>Cryomyces</taxon>
    </lineage>
</organism>
<reference evidence="4 5" key="1">
    <citation type="submission" date="2023-08" db="EMBL/GenBank/DDBJ databases">
        <title>Black Yeasts Isolated from many extreme environments.</title>
        <authorList>
            <person name="Coleine C."/>
            <person name="Stajich J.E."/>
            <person name="Selbmann L."/>
        </authorList>
    </citation>
    <scope>NUCLEOTIDE SEQUENCE [LARGE SCALE GENOMIC DNA]</scope>
    <source>
        <strain evidence="4 5">CCFEE 536</strain>
    </source>
</reference>
<feature type="compositionally biased region" description="Basic and acidic residues" evidence="2">
    <location>
        <begin position="379"/>
        <end position="399"/>
    </location>
</feature>
<evidence type="ECO:0000259" key="3">
    <source>
        <dbReference type="PROSITE" id="PS50013"/>
    </source>
</evidence>
<dbReference type="SUPFAM" id="SSF54160">
    <property type="entry name" value="Chromo domain-like"/>
    <property type="match status" value="1"/>
</dbReference>
<dbReference type="Gene3D" id="3.40.50.12360">
    <property type="match status" value="1"/>
</dbReference>
<feature type="region of interest" description="Disordered" evidence="2">
    <location>
        <begin position="68"/>
        <end position="189"/>
    </location>
</feature>
<dbReference type="Pfam" id="PF11496">
    <property type="entry name" value="HDA2-3"/>
    <property type="match status" value="1"/>
</dbReference>
<feature type="region of interest" description="Disordered" evidence="2">
    <location>
        <begin position="254"/>
        <end position="277"/>
    </location>
</feature>
<proteinExistence type="predicted"/>
<feature type="compositionally biased region" description="Low complexity" evidence="2">
    <location>
        <begin position="735"/>
        <end position="750"/>
    </location>
</feature>
<feature type="compositionally biased region" description="Low complexity" evidence="2">
    <location>
        <begin position="1248"/>
        <end position="1261"/>
    </location>
</feature>
<feature type="region of interest" description="Disordered" evidence="2">
    <location>
        <begin position="415"/>
        <end position="790"/>
    </location>
</feature>
<evidence type="ECO:0000313" key="4">
    <source>
        <dbReference type="EMBL" id="KAK5289764.1"/>
    </source>
</evidence>
<protein>
    <recommendedName>
        <fullName evidence="3">Chromo domain-containing protein</fullName>
    </recommendedName>
</protein>
<dbReference type="Gene3D" id="2.40.50.40">
    <property type="match status" value="1"/>
</dbReference>
<feature type="compositionally biased region" description="Low complexity" evidence="2">
    <location>
        <begin position="101"/>
        <end position="110"/>
    </location>
</feature>
<dbReference type="InterPro" id="IPR021006">
    <property type="entry name" value="Hda2/3"/>
</dbReference>
<dbReference type="PROSITE" id="PS50013">
    <property type="entry name" value="CHROMO_2"/>
    <property type="match status" value="1"/>
</dbReference>
<feature type="compositionally biased region" description="Basic and acidic residues" evidence="2">
    <location>
        <begin position="711"/>
        <end position="725"/>
    </location>
</feature>
<evidence type="ECO:0000256" key="2">
    <source>
        <dbReference type="SAM" id="MobiDB-lite"/>
    </source>
</evidence>
<dbReference type="EMBL" id="JAVRRA010000249">
    <property type="protein sequence ID" value="KAK5289764.1"/>
    <property type="molecule type" value="Genomic_DNA"/>
</dbReference>
<dbReference type="InterPro" id="IPR000953">
    <property type="entry name" value="Chromo/chromo_shadow_dom"/>
</dbReference>
<keyword evidence="5" id="KW-1185">Reference proteome</keyword>
<feature type="compositionally biased region" description="Polar residues" evidence="2">
    <location>
        <begin position="577"/>
        <end position="595"/>
    </location>
</feature>
<comment type="caution">
    <text evidence="4">The sequence shown here is derived from an EMBL/GenBank/DDBJ whole genome shotgun (WGS) entry which is preliminary data.</text>
</comment>
<feature type="compositionally biased region" description="Polar residues" evidence="2">
    <location>
        <begin position="419"/>
        <end position="430"/>
    </location>
</feature>
<feature type="compositionally biased region" description="Low complexity" evidence="2">
    <location>
        <begin position="171"/>
        <end position="189"/>
    </location>
</feature>
<comment type="subunit">
    <text evidence="1">Component of the NuA4 histone acetyltransferase complex.</text>
</comment>
<feature type="non-terminal residue" evidence="4">
    <location>
        <position position="1354"/>
    </location>
</feature>
<feature type="compositionally biased region" description="Basic and acidic residues" evidence="2">
    <location>
        <begin position="439"/>
        <end position="461"/>
    </location>
</feature>
<name>A0ABR0M9Q9_9PEZI</name>
<evidence type="ECO:0000313" key="5">
    <source>
        <dbReference type="Proteomes" id="UP001357485"/>
    </source>
</evidence>